<sequence>MLGTGTPGMGTFGAGSPAVGSQGWGTPGTGHGVTGYGVTRVGDTGYGDTGHGVTTYGVARGGGGHLARGHSLWGHRAGGRLPWGRGARGQPRAGCGPPPAPRGAPPQVPPPPPNWLSRGPPLRRLAPALTMNPALGGERGGIATGDRDRDRGSRQPLPPPAAMSAETAAPAEAEREAQSVVSRVASLALVSSARGAVSTAYASTKESHPYVRSVCDVAEKGVKTLTAAAVSGAQPLLTKLEPQISTANEYACKGLDKLEEKLPILQQPTEMVVAGTRELVSSTVSGAVGLARGAVQGSVERTRRALSTGISTVAGSRVGQLLATGADTVLEKSEELVEHYLPRTDEEPAAPVADDTTAASLEQQRRWQSCFVRVGSLSAKLRHRALRRSLGELQRARHSAQHALAQLHRVIELIEQGMDGSLHGARQHLHRMWLEWSRQDGVPMEDSQVEARTLAMLRGLLQQLRAACARLTASARGLPSSVQDTAGHLRHGVEGVHASLARARSFHDLSDMVLAQSRQTVTRAQLSIDEFIEYVGQHAPLPWLVGPFAPALVEYPEDSPVEMAKWNGCVTVGGGGHRAQSCSGRSASRRPPLRPAREGARFQL</sequence>
<protein>
    <recommendedName>
        <fullName evidence="7">Perilipin</fullName>
    </recommendedName>
</protein>
<feature type="compositionally biased region" description="Low complexity" evidence="4">
    <location>
        <begin position="82"/>
        <end position="95"/>
    </location>
</feature>
<feature type="compositionally biased region" description="Pro residues" evidence="4">
    <location>
        <begin position="96"/>
        <end position="114"/>
    </location>
</feature>
<dbReference type="Ensembl" id="ENSCMMT00000019531.1">
    <property type="protein sequence ID" value="ENSCMMP00000017780.1"/>
    <property type="gene ID" value="ENSCMMG00000011280.1"/>
</dbReference>
<evidence type="ECO:0000256" key="1">
    <source>
        <dbReference type="ARBA" id="ARBA00004502"/>
    </source>
</evidence>
<comment type="subcellular location">
    <subcellularLocation>
        <location evidence="1">Lipid droplet</location>
    </subcellularLocation>
</comment>
<dbReference type="GO" id="GO:0005829">
    <property type="term" value="C:cytosol"/>
    <property type="evidence" value="ECO:0007669"/>
    <property type="project" value="TreeGrafter"/>
</dbReference>
<evidence type="ECO:0000313" key="5">
    <source>
        <dbReference type="Ensembl" id="ENSCMMP00000017780.1"/>
    </source>
</evidence>
<evidence type="ECO:0000313" key="6">
    <source>
        <dbReference type="Proteomes" id="UP000694556"/>
    </source>
</evidence>
<dbReference type="GO" id="GO:0010890">
    <property type="term" value="P:positive regulation of triglyceride storage"/>
    <property type="evidence" value="ECO:0007669"/>
    <property type="project" value="TreeGrafter"/>
</dbReference>
<evidence type="ECO:0000256" key="4">
    <source>
        <dbReference type="SAM" id="MobiDB-lite"/>
    </source>
</evidence>
<dbReference type="PANTHER" id="PTHR14024:SF11">
    <property type="entry name" value="PERILIPIN-3"/>
    <property type="match status" value="1"/>
</dbReference>
<feature type="compositionally biased region" description="Low complexity" evidence="4">
    <location>
        <begin position="162"/>
        <end position="171"/>
    </location>
</feature>
<dbReference type="Proteomes" id="UP000694556">
    <property type="component" value="Chromosome 29"/>
</dbReference>
<dbReference type="Gene3D" id="3.30.720.170">
    <property type="entry name" value="Perilipin, alpha-beta domain"/>
    <property type="match status" value="1"/>
</dbReference>
<reference evidence="5" key="2">
    <citation type="submission" date="2025-08" db="UniProtKB">
        <authorList>
            <consortium name="Ensembl"/>
        </authorList>
    </citation>
    <scope>IDENTIFICATION</scope>
</reference>
<comment type="similarity">
    <text evidence="2">Belongs to the perilipin family.</text>
</comment>
<name>A0A8C3CAN6_CAIMO</name>
<feature type="region of interest" description="Disordered" evidence="4">
    <location>
        <begin position="70"/>
        <end position="174"/>
    </location>
</feature>
<reference evidence="5" key="3">
    <citation type="submission" date="2025-09" db="UniProtKB">
        <authorList>
            <consortium name="Ensembl"/>
        </authorList>
    </citation>
    <scope>IDENTIFICATION</scope>
</reference>
<dbReference type="SUPFAM" id="SSF109775">
    <property type="entry name" value="Mannose-6-phosphate receptor binding protein 1 (Tip47), C-terminal domain"/>
    <property type="match status" value="1"/>
</dbReference>
<dbReference type="InterPro" id="IPR004279">
    <property type="entry name" value="Perilipin"/>
</dbReference>
<dbReference type="Gene3D" id="1.20.120.340">
    <property type="entry name" value="Flagellar protein FliS"/>
    <property type="match status" value="1"/>
</dbReference>
<dbReference type="GO" id="GO:0005811">
    <property type="term" value="C:lipid droplet"/>
    <property type="evidence" value="ECO:0007669"/>
    <property type="project" value="UniProtKB-SubCell"/>
</dbReference>
<keyword evidence="3" id="KW-0551">Lipid droplet</keyword>
<feature type="compositionally biased region" description="Basic and acidic residues" evidence="4">
    <location>
        <begin position="595"/>
        <end position="604"/>
    </location>
</feature>
<keyword evidence="6" id="KW-1185">Reference proteome</keyword>
<proteinExistence type="inferred from homology"/>
<dbReference type="Pfam" id="PF03036">
    <property type="entry name" value="Perilipin"/>
    <property type="match status" value="1"/>
</dbReference>
<evidence type="ECO:0000256" key="3">
    <source>
        <dbReference type="ARBA" id="ARBA00022677"/>
    </source>
</evidence>
<organism evidence="5 6">
    <name type="scientific">Cairina moschata</name>
    <name type="common">Muscovy duck</name>
    <dbReference type="NCBI Taxonomy" id="8855"/>
    <lineage>
        <taxon>Eukaryota</taxon>
        <taxon>Metazoa</taxon>
        <taxon>Chordata</taxon>
        <taxon>Craniata</taxon>
        <taxon>Vertebrata</taxon>
        <taxon>Euteleostomi</taxon>
        <taxon>Archelosauria</taxon>
        <taxon>Archosauria</taxon>
        <taxon>Dinosauria</taxon>
        <taxon>Saurischia</taxon>
        <taxon>Theropoda</taxon>
        <taxon>Coelurosauria</taxon>
        <taxon>Aves</taxon>
        <taxon>Neognathae</taxon>
        <taxon>Galloanserae</taxon>
        <taxon>Anseriformes</taxon>
        <taxon>Anatidae</taxon>
        <taxon>Anatinae</taxon>
        <taxon>Cairina</taxon>
    </lineage>
</organism>
<dbReference type="GO" id="GO:0019915">
    <property type="term" value="P:lipid storage"/>
    <property type="evidence" value="ECO:0007669"/>
    <property type="project" value="TreeGrafter"/>
</dbReference>
<reference evidence="5" key="1">
    <citation type="submission" date="2018-09" db="EMBL/GenBank/DDBJ databases">
        <title>Common duck and Muscovy duck high density SNP chip.</title>
        <authorList>
            <person name="Vignal A."/>
            <person name="Thebault N."/>
            <person name="Warren W.C."/>
        </authorList>
    </citation>
    <scope>NUCLEOTIDE SEQUENCE [LARGE SCALE GENOMIC DNA]</scope>
</reference>
<feature type="region of interest" description="Disordered" evidence="4">
    <location>
        <begin position="576"/>
        <end position="604"/>
    </location>
</feature>
<dbReference type="AlphaFoldDB" id="A0A8C3CAN6"/>
<feature type="compositionally biased region" description="Gly residues" evidence="4">
    <location>
        <begin position="1"/>
        <end position="13"/>
    </location>
</feature>
<feature type="region of interest" description="Disordered" evidence="4">
    <location>
        <begin position="1"/>
        <end position="26"/>
    </location>
</feature>
<evidence type="ECO:0000256" key="2">
    <source>
        <dbReference type="ARBA" id="ARBA00006311"/>
    </source>
</evidence>
<evidence type="ECO:0008006" key="7">
    <source>
        <dbReference type="Google" id="ProtNLM"/>
    </source>
</evidence>
<dbReference type="PANTHER" id="PTHR14024">
    <property type="entry name" value="PERILIPIN"/>
    <property type="match status" value="1"/>
</dbReference>
<accession>A0A8C3CAN6</accession>